<accession>A0A915J747</accession>
<reference evidence="2" key="1">
    <citation type="submission" date="2022-11" db="UniProtKB">
        <authorList>
            <consortium name="WormBaseParasite"/>
        </authorList>
    </citation>
    <scope>IDENTIFICATION</scope>
</reference>
<evidence type="ECO:0000313" key="2">
    <source>
        <dbReference type="WBParaSite" id="nRc.2.0.1.t22298-RA"/>
    </source>
</evidence>
<name>A0A915J747_ROMCU</name>
<evidence type="ECO:0000313" key="1">
    <source>
        <dbReference type="Proteomes" id="UP000887565"/>
    </source>
</evidence>
<dbReference type="WBParaSite" id="nRc.2.0.1.t22298-RA">
    <property type="protein sequence ID" value="nRc.2.0.1.t22298-RA"/>
    <property type="gene ID" value="nRc.2.0.1.g22298"/>
</dbReference>
<protein>
    <submittedName>
        <fullName evidence="2">Uncharacterized protein</fullName>
    </submittedName>
</protein>
<sequence>MQRKYKSKVEARKEKMMKFERPTILEILAFIGSLPRLAHNCDHARYSDRLITETRLYLQGMKEIKRKICPASDNNFFATNKNLSDRVVGGSDYGSVARRKRDGRAGRILLEIQHAVIRHYITHNTSSTQFGRGPYGAPGSMLAILVSGNFFHFIRRYEDEIGRFDNIMTS</sequence>
<organism evidence="1 2">
    <name type="scientific">Romanomermis culicivorax</name>
    <name type="common">Nematode worm</name>
    <dbReference type="NCBI Taxonomy" id="13658"/>
    <lineage>
        <taxon>Eukaryota</taxon>
        <taxon>Metazoa</taxon>
        <taxon>Ecdysozoa</taxon>
        <taxon>Nematoda</taxon>
        <taxon>Enoplea</taxon>
        <taxon>Dorylaimia</taxon>
        <taxon>Mermithida</taxon>
        <taxon>Mermithoidea</taxon>
        <taxon>Mermithidae</taxon>
        <taxon>Romanomermis</taxon>
    </lineage>
</organism>
<dbReference type="AlphaFoldDB" id="A0A915J747"/>
<proteinExistence type="predicted"/>
<keyword evidence="1" id="KW-1185">Reference proteome</keyword>
<dbReference type="Proteomes" id="UP000887565">
    <property type="component" value="Unplaced"/>
</dbReference>